<evidence type="ECO:0000313" key="2">
    <source>
        <dbReference type="EMBL" id="EGC34587.1"/>
    </source>
</evidence>
<dbReference type="OrthoDB" id="10497519at2759"/>
<dbReference type="eggNOG" id="ENOG502R1CU">
    <property type="taxonomic scope" value="Eukaryota"/>
</dbReference>
<dbReference type="InterPro" id="IPR032675">
    <property type="entry name" value="LRR_dom_sf"/>
</dbReference>
<sequence>NFQKKIQKFCIVDTSYVYNQTTPSSYFQNDNEIEDNQCIEFKTNDCYNNTVELLQLSFVCKYWATTVIPNVELPFTINNKKDYQWFLKWYQFGILENNSKKWYQKLKKKKPKYPAIKFDMSQVYLNFTLAPDLVVPKEIQNIFLNGISNQSPLSSSSNSVSSKEGNNIQQLLLSSSTNLDSGSDNGDYDYNALNLINCTNINKPNDSNMVTNTNNNPSIVTTCANNGFSNSNNASSVVSPSLSPKLSNNHKHNKPSTDNIYGSLQNHTQIQRLKVKVSSIRAKETDILMDLMNKNSKMKYLEIDRSELSSYNTNGDIRNFDIALYETISNFPWKLHEVKIQMTLSGTPIYHLAALTNIKKLYIEFIPSPIGEGRCDWNNFESLLKNAPEIETLSIKDCNRVPFNHIFTVMQNNRSLTELDISENISSSSILTSSSANLLNLLNTGQLLNNPSGFNHPNHNHSNHTQSNNSHHNHNHNSGHTTHNSATINRVLASHIDEFPYLTLKEFLSKNNYIQSLSLSYTGIASPLLLNSNSTEFQLSSTSLQKLKLFKLNDKDKLNISFNIPSLKELVLLPYRNRGLILFLKGAKKIDRLTLYKQDSKPTKSCFEMDELFKNIMNNSHLKAFYNHFYLPQTNAIDLIKKNHPSITNFVHCYENIKYMDNDLIQAICINTKIESLTLMFNSSPNTLGLEGEPQSKLCIIMIIFKLLTAVLMRNQTLKSLKIIDVSKEIKEYLISCSTGYGCPHFGFCKLKEQKLSQCFRQTNIIQFQFPFYMKKYLEKYLIHKKLYSFILKENELSSF</sequence>
<proteinExistence type="predicted"/>
<dbReference type="AlphaFoldDB" id="F0ZN70"/>
<gene>
    <name evidence="2" type="ORF">DICPUDRAFT_34742</name>
</gene>
<dbReference type="OMA" id="HIDEFPY"/>
<dbReference type="Proteomes" id="UP000001064">
    <property type="component" value="Unassembled WGS sequence"/>
</dbReference>
<protein>
    <submittedName>
        <fullName evidence="2">Uncharacterized protein</fullName>
    </submittedName>
</protein>
<dbReference type="SUPFAM" id="SSF52047">
    <property type="entry name" value="RNI-like"/>
    <property type="match status" value="1"/>
</dbReference>
<name>F0ZN70_DICPU</name>
<dbReference type="EMBL" id="GL871091">
    <property type="protein sequence ID" value="EGC34587.1"/>
    <property type="molecule type" value="Genomic_DNA"/>
</dbReference>
<evidence type="ECO:0000313" key="3">
    <source>
        <dbReference type="Proteomes" id="UP000001064"/>
    </source>
</evidence>
<reference evidence="3" key="1">
    <citation type="journal article" date="2011" name="Genome Biol.">
        <title>Comparative genomics of the social amoebae Dictyostelium discoideum and Dictyostelium purpureum.</title>
        <authorList>
            <consortium name="US DOE Joint Genome Institute (JGI-PGF)"/>
            <person name="Sucgang R."/>
            <person name="Kuo A."/>
            <person name="Tian X."/>
            <person name="Salerno W."/>
            <person name="Parikh A."/>
            <person name="Feasley C.L."/>
            <person name="Dalin E."/>
            <person name="Tu H."/>
            <person name="Huang E."/>
            <person name="Barry K."/>
            <person name="Lindquist E."/>
            <person name="Shapiro H."/>
            <person name="Bruce D."/>
            <person name="Schmutz J."/>
            <person name="Salamov A."/>
            <person name="Fey P."/>
            <person name="Gaudet P."/>
            <person name="Anjard C."/>
            <person name="Babu M.M."/>
            <person name="Basu S."/>
            <person name="Bushmanova Y."/>
            <person name="van der Wel H."/>
            <person name="Katoh-Kurasawa M."/>
            <person name="Dinh C."/>
            <person name="Coutinho P.M."/>
            <person name="Saito T."/>
            <person name="Elias M."/>
            <person name="Schaap P."/>
            <person name="Kay R.R."/>
            <person name="Henrissat B."/>
            <person name="Eichinger L."/>
            <person name="Rivero F."/>
            <person name="Putnam N.H."/>
            <person name="West C.M."/>
            <person name="Loomis W.F."/>
            <person name="Chisholm R.L."/>
            <person name="Shaulsky G."/>
            <person name="Strassmann J.E."/>
            <person name="Queller D.C."/>
            <person name="Kuspa A."/>
            <person name="Grigoriev I.V."/>
        </authorList>
    </citation>
    <scope>NUCLEOTIDE SEQUENCE [LARGE SCALE GENOMIC DNA]</scope>
    <source>
        <strain evidence="3">QSDP1</strain>
    </source>
</reference>
<feature type="non-terminal residue" evidence="2">
    <location>
        <position position="1"/>
    </location>
</feature>
<keyword evidence="3" id="KW-1185">Reference proteome</keyword>
<dbReference type="RefSeq" id="XP_003288864.1">
    <property type="nucleotide sequence ID" value="XM_003288816.1"/>
</dbReference>
<dbReference type="VEuPathDB" id="AmoebaDB:DICPUDRAFT_34742"/>
<organism evidence="2 3">
    <name type="scientific">Dictyostelium purpureum</name>
    <name type="common">Slime mold</name>
    <dbReference type="NCBI Taxonomy" id="5786"/>
    <lineage>
        <taxon>Eukaryota</taxon>
        <taxon>Amoebozoa</taxon>
        <taxon>Evosea</taxon>
        <taxon>Eumycetozoa</taxon>
        <taxon>Dictyostelia</taxon>
        <taxon>Dictyosteliales</taxon>
        <taxon>Dictyosteliaceae</taxon>
        <taxon>Dictyostelium</taxon>
    </lineage>
</organism>
<dbReference type="FunCoup" id="F0ZN70">
    <property type="interactions" value="937"/>
</dbReference>
<dbReference type="KEGG" id="dpp:DICPUDRAFT_34742"/>
<dbReference type="Gene3D" id="3.80.10.10">
    <property type="entry name" value="Ribonuclease Inhibitor"/>
    <property type="match status" value="1"/>
</dbReference>
<evidence type="ECO:0000256" key="1">
    <source>
        <dbReference type="SAM" id="MobiDB-lite"/>
    </source>
</evidence>
<accession>F0ZN70</accession>
<dbReference type="InParanoid" id="F0ZN70"/>
<dbReference type="GeneID" id="10499569"/>
<feature type="region of interest" description="Disordered" evidence="1">
    <location>
        <begin position="450"/>
        <end position="483"/>
    </location>
</feature>